<dbReference type="CDD" id="cd03230">
    <property type="entry name" value="ABC_DR_subfamily_A"/>
    <property type="match status" value="1"/>
</dbReference>
<reference evidence="4 5" key="1">
    <citation type="journal article" date="2022" name="Evol. Bioinform. Online">
        <title>Draft Genome Sequence of Oceanobacillus jordanicus Strain GSFE11, a Halotolerant Plant Growth-Promoting Bacterial Endophyte Isolated From the Jordan Valley.</title>
        <authorList>
            <person name="Alhindi T."/>
            <person name="Albdaiwi R."/>
        </authorList>
    </citation>
    <scope>NUCLEOTIDE SEQUENCE [LARGE SCALE GENOMIC DNA]</scope>
    <source>
        <strain evidence="4 5">GSFE11</strain>
    </source>
</reference>
<dbReference type="RefSeq" id="WP_238019385.1">
    <property type="nucleotide sequence ID" value="NZ_JAIFZM010000006.1"/>
</dbReference>
<dbReference type="GO" id="GO:0016887">
    <property type="term" value="F:ATP hydrolysis activity"/>
    <property type="evidence" value="ECO:0007669"/>
    <property type="project" value="InterPro"/>
</dbReference>
<gene>
    <name evidence="4" type="ORF">K3T81_08520</name>
</gene>
<dbReference type="EMBL" id="JAIFZM010000006">
    <property type="protein sequence ID" value="MCG3419194.1"/>
    <property type="molecule type" value="Genomic_DNA"/>
</dbReference>
<sequence>MIRLENVTFAYSEETILEEIAFTEEEPVITGLWGRNGSGKTTLMKLLAGHQKPTAGNIEVFGHSPFNNLDIVKDICYMEEDHPFSIIWTVEDALRFGRYFNPNWHQETADRLLKLFNLPRNKKVTKLSKGMKTAVQITIGLASHAKVTILDEPTNGLDAGIRKKFYQALKESYEENPRFILLSSHHIEEIQPLCESLVVIHNQKIFLHEEMEIIREKGFWLTGNQEKVEAVIKNERVLERNTMGKMLKVMMLATYSKEWEQIARENGLSVEKAQVQDYLLNLTDGGVLDEHN</sequence>
<evidence type="ECO:0000256" key="2">
    <source>
        <dbReference type="ARBA" id="ARBA00022840"/>
    </source>
</evidence>
<dbReference type="Pfam" id="PF00005">
    <property type="entry name" value="ABC_tran"/>
    <property type="match status" value="1"/>
</dbReference>
<comment type="caution">
    <text evidence="4">The sequence shown here is derived from an EMBL/GenBank/DDBJ whole genome shotgun (WGS) entry which is preliminary data.</text>
</comment>
<dbReference type="SUPFAM" id="SSF52540">
    <property type="entry name" value="P-loop containing nucleoside triphosphate hydrolases"/>
    <property type="match status" value="1"/>
</dbReference>
<proteinExistence type="predicted"/>
<protein>
    <submittedName>
        <fullName evidence="4">ABC transporter ATP-binding protein</fullName>
    </submittedName>
</protein>
<organism evidence="4 5">
    <name type="scientific">Oceanobacillus jordanicus</name>
    <dbReference type="NCBI Taxonomy" id="2867266"/>
    <lineage>
        <taxon>Bacteria</taxon>
        <taxon>Bacillati</taxon>
        <taxon>Bacillota</taxon>
        <taxon>Bacilli</taxon>
        <taxon>Bacillales</taxon>
        <taxon>Bacillaceae</taxon>
        <taxon>Oceanobacillus</taxon>
    </lineage>
</organism>
<accession>A0AAW5B7J7</accession>
<dbReference type="PANTHER" id="PTHR43158">
    <property type="entry name" value="SKFA PEPTIDE EXPORT ATP-BINDING PROTEIN SKFE"/>
    <property type="match status" value="1"/>
</dbReference>
<feature type="domain" description="ABC transporter" evidence="3">
    <location>
        <begin position="2"/>
        <end position="227"/>
    </location>
</feature>
<evidence type="ECO:0000313" key="4">
    <source>
        <dbReference type="EMBL" id="MCG3419194.1"/>
    </source>
</evidence>
<dbReference type="Gene3D" id="3.40.50.300">
    <property type="entry name" value="P-loop containing nucleotide triphosphate hydrolases"/>
    <property type="match status" value="1"/>
</dbReference>
<dbReference type="AlphaFoldDB" id="A0AAW5B7J7"/>
<dbReference type="InterPro" id="IPR003593">
    <property type="entry name" value="AAA+_ATPase"/>
</dbReference>
<evidence type="ECO:0000256" key="1">
    <source>
        <dbReference type="ARBA" id="ARBA00022741"/>
    </source>
</evidence>
<dbReference type="InterPro" id="IPR003439">
    <property type="entry name" value="ABC_transporter-like_ATP-bd"/>
</dbReference>
<dbReference type="SMART" id="SM00382">
    <property type="entry name" value="AAA"/>
    <property type="match status" value="1"/>
</dbReference>
<dbReference type="PROSITE" id="PS50893">
    <property type="entry name" value="ABC_TRANSPORTER_2"/>
    <property type="match status" value="1"/>
</dbReference>
<dbReference type="PANTHER" id="PTHR43158:SF2">
    <property type="entry name" value="SKFA PEPTIDE EXPORT ATP-BINDING PROTEIN SKFE"/>
    <property type="match status" value="1"/>
</dbReference>
<keyword evidence="2 4" id="KW-0067">ATP-binding</keyword>
<dbReference type="InterPro" id="IPR027417">
    <property type="entry name" value="P-loop_NTPase"/>
</dbReference>
<name>A0AAW5B7J7_9BACI</name>
<keyword evidence="5" id="KW-1185">Reference proteome</keyword>
<evidence type="ECO:0000259" key="3">
    <source>
        <dbReference type="PROSITE" id="PS50893"/>
    </source>
</evidence>
<keyword evidence="1" id="KW-0547">Nucleotide-binding</keyword>
<dbReference type="Proteomes" id="UP001199631">
    <property type="component" value="Unassembled WGS sequence"/>
</dbReference>
<dbReference type="GO" id="GO:0005524">
    <property type="term" value="F:ATP binding"/>
    <property type="evidence" value="ECO:0007669"/>
    <property type="project" value="UniProtKB-KW"/>
</dbReference>
<evidence type="ECO:0000313" key="5">
    <source>
        <dbReference type="Proteomes" id="UP001199631"/>
    </source>
</evidence>